<keyword evidence="3" id="KW-0963">Cytoplasm</keyword>
<evidence type="ECO:0000313" key="14">
    <source>
        <dbReference type="Proteomes" id="UP000464314"/>
    </source>
</evidence>
<dbReference type="GO" id="GO:0043565">
    <property type="term" value="F:sequence-specific DNA binding"/>
    <property type="evidence" value="ECO:0007669"/>
    <property type="project" value="InterPro"/>
</dbReference>
<dbReference type="PROSITE" id="PS50110">
    <property type="entry name" value="RESPONSE_REGULATORY"/>
    <property type="match status" value="1"/>
</dbReference>
<dbReference type="InterPro" id="IPR011006">
    <property type="entry name" value="CheY-like_superfamily"/>
</dbReference>
<evidence type="ECO:0000259" key="11">
    <source>
        <dbReference type="PROSITE" id="PS01124"/>
    </source>
</evidence>
<evidence type="ECO:0000256" key="4">
    <source>
        <dbReference type="ARBA" id="ARBA00022553"/>
    </source>
</evidence>
<protein>
    <recommendedName>
        <fullName evidence="2">Stage 0 sporulation protein A homolog</fullName>
    </recommendedName>
</protein>
<evidence type="ECO:0000256" key="6">
    <source>
        <dbReference type="ARBA" id="ARBA00023015"/>
    </source>
</evidence>
<keyword evidence="7" id="KW-0238">DNA-binding</keyword>
<organism evidence="13 14">
    <name type="scientific">Anaerocolumna sedimenticola</name>
    <dbReference type="NCBI Taxonomy" id="2696063"/>
    <lineage>
        <taxon>Bacteria</taxon>
        <taxon>Bacillati</taxon>
        <taxon>Bacillota</taxon>
        <taxon>Clostridia</taxon>
        <taxon>Lachnospirales</taxon>
        <taxon>Lachnospiraceae</taxon>
        <taxon>Anaerocolumna</taxon>
    </lineage>
</organism>
<evidence type="ECO:0000256" key="8">
    <source>
        <dbReference type="ARBA" id="ARBA00023163"/>
    </source>
</evidence>
<evidence type="ECO:0000256" key="10">
    <source>
        <dbReference type="PROSITE-ProRule" id="PRU00169"/>
    </source>
</evidence>
<dbReference type="InterPro" id="IPR001789">
    <property type="entry name" value="Sig_transdc_resp-reg_receiver"/>
</dbReference>
<dbReference type="InterPro" id="IPR051552">
    <property type="entry name" value="HptR"/>
</dbReference>
<dbReference type="InterPro" id="IPR009057">
    <property type="entry name" value="Homeodomain-like_sf"/>
</dbReference>
<keyword evidence="6" id="KW-0805">Transcription regulation</keyword>
<evidence type="ECO:0000259" key="12">
    <source>
        <dbReference type="PROSITE" id="PS50110"/>
    </source>
</evidence>
<keyword evidence="4 10" id="KW-0597">Phosphoprotein</keyword>
<gene>
    <name evidence="13" type="ORF">Ana3638_17520</name>
</gene>
<dbReference type="Proteomes" id="UP000464314">
    <property type="component" value="Chromosome"/>
</dbReference>
<dbReference type="KEGG" id="anr:Ana3638_17520"/>
<dbReference type="InterPro" id="IPR018060">
    <property type="entry name" value="HTH_AraC"/>
</dbReference>
<dbReference type="GO" id="GO:0000160">
    <property type="term" value="P:phosphorelay signal transduction system"/>
    <property type="evidence" value="ECO:0007669"/>
    <property type="project" value="UniProtKB-KW"/>
</dbReference>
<dbReference type="SUPFAM" id="SSF46689">
    <property type="entry name" value="Homeodomain-like"/>
    <property type="match status" value="2"/>
</dbReference>
<evidence type="ECO:0000256" key="7">
    <source>
        <dbReference type="ARBA" id="ARBA00023125"/>
    </source>
</evidence>
<dbReference type="Pfam" id="PF00072">
    <property type="entry name" value="Response_reg"/>
    <property type="match status" value="1"/>
</dbReference>
<dbReference type="InterPro" id="IPR020449">
    <property type="entry name" value="Tscrpt_reg_AraC-type_HTH"/>
</dbReference>
<dbReference type="GO" id="GO:0003700">
    <property type="term" value="F:DNA-binding transcription factor activity"/>
    <property type="evidence" value="ECO:0007669"/>
    <property type="project" value="InterPro"/>
</dbReference>
<dbReference type="GO" id="GO:0005737">
    <property type="term" value="C:cytoplasm"/>
    <property type="evidence" value="ECO:0007669"/>
    <property type="project" value="UniProtKB-SubCell"/>
</dbReference>
<dbReference type="EMBL" id="CP048000">
    <property type="protein sequence ID" value="QHQ62361.1"/>
    <property type="molecule type" value="Genomic_DNA"/>
</dbReference>
<dbReference type="SUPFAM" id="SSF52172">
    <property type="entry name" value="CheY-like"/>
    <property type="match status" value="1"/>
</dbReference>
<proteinExistence type="predicted"/>
<evidence type="ECO:0000256" key="1">
    <source>
        <dbReference type="ARBA" id="ARBA00004496"/>
    </source>
</evidence>
<reference evidence="13 14" key="1">
    <citation type="submission" date="2020-01" db="EMBL/GenBank/DDBJ databases">
        <title>Genome analysis of Anaerocolumna sp. CBA3638.</title>
        <authorList>
            <person name="Kim J."/>
            <person name="Roh S.W."/>
        </authorList>
    </citation>
    <scope>NUCLEOTIDE SEQUENCE [LARGE SCALE GENOMIC DNA]</scope>
    <source>
        <strain evidence="13 14">CBA3638</strain>
    </source>
</reference>
<sequence>MKYSVVIAEDEELLLHNLVKKVETSDTDFEVVGTAQTGIQAYELVEKLTPDLVITDIRMPVMDGITLIKKIQDNYPLTDFIITSGYSDFEYTKSAIQLKVTEYLLKPVDPDELKSTLLQLRNKFKLQQSSFEDIFNPSTTRNPPAQIASILKDYIAKNYCSDINLNLIAGNMNYSSSYLTKIFYKQYNLSPSKYLISLRMQKAQQVLLHNPELSVRQVGECVGYHDQGYFSRIFKKQVGVSPLEYRERP</sequence>
<dbReference type="CDD" id="cd17536">
    <property type="entry name" value="REC_YesN-like"/>
    <property type="match status" value="1"/>
</dbReference>
<dbReference type="SMART" id="SM00448">
    <property type="entry name" value="REC"/>
    <property type="match status" value="1"/>
</dbReference>
<evidence type="ECO:0000256" key="9">
    <source>
        <dbReference type="ARBA" id="ARBA00024867"/>
    </source>
</evidence>
<dbReference type="Pfam" id="PF12833">
    <property type="entry name" value="HTH_18"/>
    <property type="match status" value="1"/>
</dbReference>
<dbReference type="PANTHER" id="PTHR42713:SF3">
    <property type="entry name" value="TRANSCRIPTIONAL REGULATORY PROTEIN HPTR"/>
    <property type="match status" value="1"/>
</dbReference>
<evidence type="ECO:0000256" key="3">
    <source>
        <dbReference type="ARBA" id="ARBA00022490"/>
    </source>
</evidence>
<feature type="modified residue" description="4-aspartylphosphate" evidence="10">
    <location>
        <position position="56"/>
    </location>
</feature>
<dbReference type="PANTHER" id="PTHR42713">
    <property type="entry name" value="HISTIDINE KINASE-RELATED"/>
    <property type="match status" value="1"/>
</dbReference>
<comment type="function">
    <text evidence="9">May play the central regulatory role in sporulation. It may be an element of the effector pathway responsible for the activation of sporulation genes in response to nutritional stress. Spo0A may act in concert with spo0H (a sigma factor) to control the expression of some genes that are critical to the sporulation process.</text>
</comment>
<keyword evidence="14" id="KW-1185">Reference proteome</keyword>
<dbReference type="AlphaFoldDB" id="A0A6P1TR35"/>
<dbReference type="InterPro" id="IPR018062">
    <property type="entry name" value="HTH_AraC-typ_CS"/>
</dbReference>
<keyword evidence="8" id="KW-0804">Transcription</keyword>
<comment type="subcellular location">
    <subcellularLocation>
        <location evidence="1">Cytoplasm</location>
    </subcellularLocation>
</comment>
<dbReference type="Gene3D" id="3.40.50.2300">
    <property type="match status" value="1"/>
</dbReference>
<evidence type="ECO:0000256" key="2">
    <source>
        <dbReference type="ARBA" id="ARBA00018672"/>
    </source>
</evidence>
<feature type="domain" description="HTH araC/xylS-type" evidence="11">
    <location>
        <begin position="149"/>
        <end position="248"/>
    </location>
</feature>
<accession>A0A6P1TR35</accession>
<dbReference type="PRINTS" id="PR00032">
    <property type="entry name" value="HTHARAC"/>
</dbReference>
<dbReference type="RefSeq" id="WP_161839185.1">
    <property type="nucleotide sequence ID" value="NZ_CP048000.1"/>
</dbReference>
<name>A0A6P1TR35_9FIRM</name>
<dbReference type="Gene3D" id="1.10.10.60">
    <property type="entry name" value="Homeodomain-like"/>
    <property type="match status" value="2"/>
</dbReference>
<evidence type="ECO:0000313" key="13">
    <source>
        <dbReference type="EMBL" id="QHQ62361.1"/>
    </source>
</evidence>
<feature type="domain" description="Response regulatory" evidence="12">
    <location>
        <begin position="4"/>
        <end position="121"/>
    </location>
</feature>
<dbReference type="PROSITE" id="PS01124">
    <property type="entry name" value="HTH_ARAC_FAMILY_2"/>
    <property type="match status" value="1"/>
</dbReference>
<evidence type="ECO:0000256" key="5">
    <source>
        <dbReference type="ARBA" id="ARBA00023012"/>
    </source>
</evidence>
<dbReference type="PROSITE" id="PS00041">
    <property type="entry name" value="HTH_ARAC_FAMILY_1"/>
    <property type="match status" value="1"/>
</dbReference>
<dbReference type="SMART" id="SM00342">
    <property type="entry name" value="HTH_ARAC"/>
    <property type="match status" value="1"/>
</dbReference>
<keyword evidence="5" id="KW-0902">Two-component regulatory system</keyword>